<dbReference type="Proteomes" id="UP001345219">
    <property type="component" value="Chromosome 1"/>
</dbReference>
<reference evidence="1 2" key="1">
    <citation type="journal article" date="2023" name="Hortic Res">
        <title>Pangenome of water caltrop reveals structural variations and asymmetric subgenome divergence after allopolyploidization.</title>
        <authorList>
            <person name="Zhang X."/>
            <person name="Chen Y."/>
            <person name="Wang L."/>
            <person name="Yuan Y."/>
            <person name="Fang M."/>
            <person name="Shi L."/>
            <person name="Lu R."/>
            <person name="Comes H.P."/>
            <person name="Ma Y."/>
            <person name="Chen Y."/>
            <person name="Huang G."/>
            <person name="Zhou Y."/>
            <person name="Zheng Z."/>
            <person name="Qiu Y."/>
        </authorList>
    </citation>
    <scope>NUCLEOTIDE SEQUENCE [LARGE SCALE GENOMIC DNA]</scope>
    <source>
        <tissue evidence="1">Roots</tissue>
    </source>
</reference>
<evidence type="ECO:0000313" key="2">
    <source>
        <dbReference type="Proteomes" id="UP001345219"/>
    </source>
</evidence>
<sequence>MEKRWCSFGRHLPDQRILLARERIRCRRGATVRMKDERGRENRQSIVYWCLGAEVLELTVPGRVKSTQ</sequence>
<name>A0AAN7GRF3_9MYRT</name>
<dbReference type="AlphaFoldDB" id="A0AAN7GRF3"/>
<evidence type="ECO:0000313" key="1">
    <source>
        <dbReference type="EMBL" id="KAK4742289.1"/>
    </source>
</evidence>
<comment type="caution">
    <text evidence="1">The sequence shown here is derived from an EMBL/GenBank/DDBJ whole genome shotgun (WGS) entry which is preliminary data.</text>
</comment>
<dbReference type="EMBL" id="JAXIOK010000023">
    <property type="protein sequence ID" value="KAK4742289.1"/>
    <property type="molecule type" value="Genomic_DNA"/>
</dbReference>
<keyword evidence="2" id="KW-1185">Reference proteome</keyword>
<proteinExistence type="predicted"/>
<gene>
    <name evidence="1" type="ORF">SAY87_000290</name>
</gene>
<protein>
    <submittedName>
        <fullName evidence="1">Uncharacterized protein</fullName>
    </submittedName>
</protein>
<accession>A0AAN7GRF3</accession>
<organism evidence="1 2">
    <name type="scientific">Trapa incisa</name>
    <dbReference type="NCBI Taxonomy" id="236973"/>
    <lineage>
        <taxon>Eukaryota</taxon>
        <taxon>Viridiplantae</taxon>
        <taxon>Streptophyta</taxon>
        <taxon>Embryophyta</taxon>
        <taxon>Tracheophyta</taxon>
        <taxon>Spermatophyta</taxon>
        <taxon>Magnoliopsida</taxon>
        <taxon>eudicotyledons</taxon>
        <taxon>Gunneridae</taxon>
        <taxon>Pentapetalae</taxon>
        <taxon>rosids</taxon>
        <taxon>malvids</taxon>
        <taxon>Myrtales</taxon>
        <taxon>Lythraceae</taxon>
        <taxon>Trapa</taxon>
    </lineage>
</organism>